<dbReference type="Proteomes" id="UP000292702">
    <property type="component" value="Unassembled WGS sequence"/>
</dbReference>
<organism evidence="2 3">
    <name type="scientific">Steccherinum ochraceum</name>
    <dbReference type="NCBI Taxonomy" id="92696"/>
    <lineage>
        <taxon>Eukaryota</taxon>
        <taxon>Fungi</taxon>
        <taxon>Dikarya</taxon>
        <taxon>Basidiomycota</taxon>
        <taxon>Agaricomycotina</taxon>
        <taxon>Agaricomycetes</taxon>
        <taxon>Polyporales</taxon>
        <taxon>Steccherinaceae</taxon>
        <taxon>Steccherinum</taxon>
    </lineage>
</organism>
<dbReference type="Pfam" id="PF03061">
    <property type="entry name" value="4HBT"/>
    <property type="match status" value="1"/>
</dbReference>
<keyword evidence="3" id="KW-1185">Reference proteome</keyword>
<dbReference type="STRING" id="92696.A0A4R0RR96"/>
<dbReference type="InterPro" id="IPR029069">
    <property type="entry name" value="HotDog_dom_sf"/>
</dbReference>
<dbReference type="CDD" id="cd03443">
    <property type="entry name" value="PaaI_thioesterase"/>
    <property type="match status" value="1"/>
</dbReference>
<dbReference type="SUPFAM" id="SSF54637">
    <property type="entry name" value="Thioesterase/thiol ester dehydrase-isomerase"/>
    <property type="match status" value="1"/>
</dbReference>
<proteinExistence type="predicted"/>
<dbReference type="InterPro" id="IPR006683">
    <property type="entry name" value="Thioestr_dom"/>
</dbReference>
<evidence type="ECO:0000313" key="3">
    <source>
        <dbReference type="Proteomes" id="UP000292702"/>
    </source>
</evidence>
<evidence type="ECO:0000313" key="2">
    <source>
        <dbReference type="EMBL" id="TCD69753.1"/>
    </source>
</evidence>
<name>A0A4R0RR96_9APHY</name>
<dbReference type="OrthoDB" id="2831072at2759"/>
<sequence>MPVYESRLSGSQAWVDPAALPQYGDASKIAGNAPDYVKQLSSNTLGSYGVGEPDAFAHSAGRAIRISSVDIHRKGSKWEACTVADVTVNKNMLNGAGLMHGGCICYMIDNCASLPLVALGLMQGTNGVGVSQAMNITFHAPAPL</sequence>
<reference evidence="2 3" key="1">
    <citation type="submission" date="2018-11" db="EMBL/GenBank/DDBJ databases">
        <title>Genome assembly of Steccherinum ochraceum LE-BIN_3174, the white-rot fungus of the Steccherinaceae family (The Residual Polyporoid clade, Polyporales, Basidiomycota).</title>
        <authorList>
            <person name="Fedorova T.V."/>
            <person name="Glazunova O.A."/>
            <person name="Landesman E.O."/>
            <person name="Moiseenko K.V."/>
            <person name="Psurtseva N.V."/>
            <person name="Savinova O.S."/>
            <person name="Shakhova N.V."/>
            <person name="Tyazhelova T.V."/>
            <person name="Vasina D.V."/>
        </authorList>
    </citation>
    <scope>NUCLEOTIDE SEQUENCE [LARGE SCALE GENOMIC DNA]</scope>
    <source>
        <strain evidence="2 3">LE-BIN_3174</strain>
    </source>
</reference>
<dbReference type="AlphaFoldDB" id="A0A4R0RR96"/>
<feature type="domain" description="Thioesterase" evidence="1">
    <location>
        <begin position="97"/>
        <end position="143"/>
    </location>
</feature>
<comment type="caution">
    <text evidence="2">The sequence shown here is derived from an EMBL/GenBank/DDBJ whole genome shotgun (WGS) entry which is preliminary data.</text>
</comment>
<dbReference type="EMBL" id="RWJN01000034">
    <property type="protein sequence ID" value="TCD69753.1"/>
    <property type="molecule type" value="Genomic_DNA"/>
</dbReference>
<protein>
    <recommendedName>
        <fullName evidence="1">Thioesterase domain-containing protein</fullName>
    </recommendedName>
</protein>
<accession>A0A4R0RR96</accession>
<evidence type="ECO:0000259" key="1">
    <source>
        <dbReference type="Pfam" id="PF03061"/>
    </source>
</evidence>
<dbReference type="Gene3D" id="3.10.129.10">
    <property type="entry name" value="Hotdog Thioesterase"/>
    <property type="match status" value="1"/>
</dbReference>
<gene>
    <name evidence="2" type="ORF">EIP91_006289</name>
</gene>